<reference evidence="3" key="2">
    <citation type="submission" date="2015-04" db="UniProtKB">
        <authorList>
            <consortium name="EnsemblPlants"/>
        </authorList>
    </citation>
    <scope>IDENTIFICATION</scope>
</reference>
<evidence type="ECO:0000313" key="3">
    <source>
        <dbReference type="EnsemblPlants" id="OGLUM01G31570.1"/>
    </source>
</evidence>
<reference evidence="3" key="3">
    <citation type="submission" date="2018-05" db="EMBL/GenBank/DDBJ databases">
        <title>OgluRS3 (Oryza glumaepatula Reference Sequence Version 3).</title>
        <authorList>
            <person name="Zhang J."/>
            <person name="Kudrna D."/>
            <person name="Lee S."/>
            <person name="Talag J."/>
            <person name="Welchert J."/>
            <person name="Wing R.A."/>
        </authorList>
    </citation>
    <scope>NUCLEOTIDE SEQUENCE [LARGE SCALE GENOMIC DNA]</scope>
</reference>
<organism evidence="3">
    <name type="scientific">Oryza glumipatula</name>
    <dbReference type="NCBI Taxonomy" id="40148"/>
    <lineage>
        <taxon>Eukaryota</taxon>
        <taxon>Viridiplantae</taxon>
        <taxon>Streptophyta</taxon>
        <taxon>Embryophyta</taxon>
        <taxon>Tracheophyta</taxon>
        <taxon>Spermatophyta</taxon>
        <taxon>Magnoliopsida</taxon>
        <taxon>Liliopsida</taxon>
        <taxon>Poales</taxon>
        <taxon>Poaceae</taxon>
        <taxon>BOP clade</taxon>
        <taxon>Oryzoideae</taxon>
        <taxon>Oryzeae</taxon>
        <taxon>Oryzinae</taxon>
        <taxon>Oryza</taxon>
    </lineage>
</organism>
<name>A0A0D9YDM3_9ORYZ</name>
<dbReference type="AlphaFoldDB" id="A0A0D9YDM3"/>
<proteinExistence type="predicted"/>
<evidence type="ECO:0000313" key="4">
    <source>
        <dbReference type="Proteomes" id="UP000026961"/>
    </source>
</evidence>
<feature type="transmembrane region" description="Helical" evidence="2">
    <location>
        <begin position="288"/>
        <end position="307"/>
    </location>
</feature>
<keyword evidence="4" id="KW-1185">Reference proteome</keyword>
<protein>
    <submittedName>
        <fullName evidence="3">Uncharacterized protein</fullName>
    </submittedName>
</protein>
<feature type="compositionally biased region" description="Basic and acidic residues" evidence="1">
    <location>
        <begin position="708"/>
        <end position="722"/>
    </location>
</feature>
<evidence type="ECO:0000256" key="1">
    <source>
        <dbReference type="SAM" id="MobiDB-lite"/>
    </source>
</evidence>
<feature type="transmembrane region" description="Helical" evidence="2">
    <location>
        <begin position="494"/>
        <end position="512"/>
    </location>
</feature>
<reference evidence="3" key="1">
    <citation type="submission" date="2013-08" db="EMBL/GenBank/DDBJ databases">
        <title>Oryza genome evolution.</title>
        <authorList>
            <person name="Wing R.A."/>
            <person name="Panaud O."/>
            <person name="Oliveira A.C."/>
        </authorList>
    </citation>
    <scope>NUCLEOTIDE SEQUENCE</scope>
</reference>
<dbReference type="Gramene" id="OGLUM01G31570.1">
    <property type="protein sequence ID" value="OGLUM01G31570.1"/>
    <property type="gene ID" value="OGLUM01G31570"/>
</dbReference>
<dbReference type="Proteomes" id="UP000026961">
    <property type="component" value="Chromosome 1"/>
</dbReference>
<keyword evidence="2" id="KW-1133">Transmembrane helix</keyword>
<evidence type="ECO:0000256" key="2">
    <source>
        <dbReference type="SAM" id="Phobius"/>
    </source>
</evidence>
<dbReference type="HOGENOM" id="CLU_015003_0_0_1"/>
<accession>A0A0D9YDM3</accession>
<keyword evidence="2" id="KW-0472">Membrane</keyword>
<keyword evidence="2" id="KW-0812">Transmembrane</keyword>
<dbReference type="EnsemblPlants" id="OGLUM01G31570.1">
    <property type="protein sequence ID" value="OGLUM01G31570.1"/>
    <property type="gene ID" value="OGLUM01G31570"/>
</dbReference>
<feature type="transmembrane region" description="Helical" evidence="2">
    <location>
        <begin position="123"/>
        <end position="141"/>
    </location>
</feature>
<feature type="region of interest" description="Disordered" evidence="1">
    <location>
        <begin position="708"/>
        <end position="729"/>
    </location>
</feature>
<sequence>MAENPLLDEVVAMYFHLVDNPDDARALLDDAHFNAAENDHEIAMVGIQLRHIQHQTNELMTQPMTDAEREAQRVQLEEDYRGIKVDADFLLENRRRLRQVVKMLVFIWTYAIIRRALRRFLPAVALTFVAGTAALAVYVELRRGGTVPAFEALGRIFTWLTSFFLLGYRNTLALLAEVAAICEQLVDDPDAAKIMLDSVLSGVAALDGHITTLENLLDFYLRAADEPIMDRPMAEVEREEQRALEELYQDLRADADVLMEHRRRLHRIVKLLVFIRTYGIIKRALRRFLPAAALKFVAGAAAVVVYVEWRRGTVPEFENLGGIFTRLMCFFLLGYRPPVTEPHLWPTKPPPIPRTRSLATPRAHAATRTTAMAENPLFDEVVAIYDHLVDNPDAARIVLDAARSDFAHNDDEIAEVEIQLGYVLQRAGELMTEPMDEVEREAQRVFLVEAYHDLRARVDFLLERRRQLDQVVNLLLFIRTYAIIKRALRRLLPAAALVFVAGTAAVVVYVEWRRGTSAKHGPHADTPNCKNPRTPMEDNDLVDEVLDSVGLHLFNNVDDIKILLDAARADLDENAAHIAEAQARLSHVRRLVGEVATAPMAVEQQQAVRAALEEVLDDFGASSLLLLERGRQLRLLILMLQLLRASVFIVRAARHLPAVLASVTAGSAAALVYAESRRGVPAFRSLARIFAVVMCGFFECYRVGLHPPEQKRPEDEKNTEPRQKRKNPRTAMEVNNLADELLDSLGVYLINNVDNVKILLDAARADLDDNAAHLAKARARLRNVRRLVREVTASPPMIVDGVEQRHAARVTLERIHDDIRASSLLLRERRHQLDQVVCTLLMIRAYVFVTRAARLIPAVLLSVTPGSAAVVAYAESRRGVPVSRSLARILALAMCGFFECYRLRQGDF</sequence>